<reference evidence="1" key="2">
    <citation type="journal article" date="2022" name="Res Sq">
        <title>Comparative Genomics Reveals Insights into the Divergent Evolution of Astigmatic Mites and Household Pest Adaptations.</title>
        <authorList>
            <person name="Xiong Q."/>
            <person name="Wan A.T.-Y."/>
            <person name="Liu X.-Y."/>
            <person name="Fung C.S.-H."/>
            <person name="Xiao X."/>
            <person name="Malainual N."/>
            <person name="Hou J."/>
            <person name="Wang L."/>
            <person name="Wang M."/>
            <person name="Yang K."/>
            <person name="Cui Y."/>
            <person name="Leung E."/>
            <person name="Nong W."/>
            <person name="Shin S.-K."/>
            <person name="Au S."/>
            <person name="Jeong K.Y."/>
            <person name="Chew F.T."/>
            <person name="Hui J."/>
            <person name="Leung T.F."/>
            <person name="Tungtrongchitr A."/>
            <person name="Zhong N."/>
            <person name="Liu Z."/>
            <person name="Tsui S."/>
        </authorList>
    </citation>
    <scope>NUCLEOTIDE SEQUENCE</scope>
    <source>
        <strain evidence="1">Derf</strain>
        <tissue evidence="1">Whole organism</tissue>
    </source>
</reference>
<organism evidence="1 2">
    <name type="scientific">Dermatophagoides farinae</name>
    <name type="common">American house dust mite</name>
    <dbReference type="NCBI Taxonomy" id="6954"/>
    <lineage>
        <taxon>Eukaryota</taxon>
        <taxon>Metazoa</taxon>
        <taxon>Ecdysozoa</taxon>
        <taxon>Arthropoda</taxon>
        <taxon>Chelicerata</taxon>
        <taxon>Arachnida</taxon>
        <taxon>Acari</taxon>
        <taxon>Acariformes</taxon>
        <taxon>Sarcoptiformes</taxon>
        <taxon>Astigmata</taxon>
        <taxon>Psoroptidia</taxon>
        <taxon>Analgoidea</taxon>
        <taxon>Pyroglyphidae</taxon>
        <taxon>Dermatophagoidinae</taxon>
        <taxon>Dermatophagoides</taxon>
    </lineage>
</organism>
<comment type="caution">
    <text evidence="1">The sequence shown here is derived from an EMBL/GenBank/DDBJ whole genome shotgun (WGS) entry which is preliminary data.</text>
</comment>
<keyword evidence="2" id="KW-1185">Reference proteome</keyword>
<dbReference type="Proteomes" id="UP000790347">
    <property type="component" value="Unassembled WGS sequence"/>
</dbReference>
<evidence type="ECO:0000313" key="1">
    <source>
        <dbReference type="EMBL" id="KAH9506167.1"/>
    </source>
</evidence>
<accession>A0A922L154</accession>
<dbReference type="EMBL" id="ASGP02000005">
    <property type="protein sequence ID" value="KAH9506167.1"/>
    <property type="molecule type" value="Genomic_DNA"/>
</dbReference>
<dbReference type="AlphaFoldDB" id="A0A922L154"/>
<proteinExistence type="predicted"/>
<name>A0A922L154_DERFA</name>
<sequence>MLYVHQSLPIVKELLLQYPMTRFEHEFLESVISCTTALRLKTSPLGRGTYSSASRSNSVAYASDRPIRFNEPLFTSMYITSPISTFCFCNDS</sequence>
<protein>
    <submittedName>
        <fullName evidence="1">Uncharacterized protein</fullName>
    </submittedName>
</protein>
<reference evidence="1" key="1">
    <citation type="submission" date="2013-05" db="EMBL/GenBank/DDBJ databases">
        <authorList>
            <person name="Yim A.K.Y."/>
            <person name="Chan T.F."/>
            <person name="Ji K.M."/>
            <person name="Liu X.Y."/>
            <person name="Zhou J.W."/>
            <person name="Li R.Q."/>
            <person name="Yang K.Y."/>
            <person name="Li J."/>
            <person name="Li M."/>
            <person name="Law P.T.W."/>
            <person name="Wu Y.L."/>
            <person name="Cai Z.L."/>
            <person name="Qin H."/>
            <person name="Bao Y."/>
            <person name="Leung R.K.K."/>
            <person name="Ng P.K.S."/>
            <person name="Zou J."/>
            <person name="Zhong X.J."/>
            <person name="Ran P.X."/>
            <person name="Zhong N.S."/>
            <person name="Liu Z.G."/>
            <person name="Tsui S.K.W."/>
        </authorList>
    </citation>
    <scope>NUCLEOTIDE SEQUENCE</scope>
    <source>
        <strain evidence="1">Derf</strain>
        <tissue evidence="1">Whole organism</tissue>
    </source>
</reference>
<gene>
    <name evidence="1" type="ORF">DERF_010910</name>
</gene>
<evidence type="ECO:0000313" key="2">
    <source>
        <dbReference type="Proteomes" id="UP000790347"/>
    </source>
</evidence>